<feature type="chain" id="PRO_5040798726" evidence="3">
    <location>
        <begin position="26"/>
        <end position="334"/>
    </location>
</feature>
<evidence type="ECO:0000313" key="5">
    <source>
        <dbReference type="EMBL" id="KAJ5240330.1"/>
    </source>
</evidence>
<dbReference type="InterPro" id="IPR001223">
    <property type="entry name" value="Glyco_hydro18_cat"/>
</dbReference>
<dbReference type="PANTHER" id="PTHR45708:SF49">
    <property type="entry name" value="ENDOCHITINASE"/>
    <property type="match status" value="1"/>
</dbReference>
<keyword evidence="3" id="KW-0732">Signal</keyword>
<evidence type="ECO:0000313" key="6">
    <source>
        <dbReference type="Proteomes" id="UP001147733"/>
    </source>
</evidence>
<organism evidence="5 6">
    <name type="scientific">Penicillium citrinum</name>
    <dbReference type="NCBI Taxonomy" id="5077"/>
    <lineage>
        <taxon>Eukaryota</taxon>
        <taxon>Fungi</taxon>
        <taxon>Dikarya</taxon>
        <taxon>Ascomycota</taxon>
        <taxon>Pezizomycotina</taxon>
        <taxon>Eurotiomycetes</taxon>
        <taxon>Eurotiomycetidae</taxon>
        <taxon>Eurotiales</taxon>
        <taxon>Aspergillaceae</taxon>
        <taxon>Penicillium</taxon>
    </lineage>
</organism>
<keyword evidence="2" id="KW-0326">Glycosidase</keyword>
<proteinExistence type="predicted"/>
<sequence length="334" mass="35970">MYARDFLLRLCLVSTIALRVPTAIADCDQGSLYRNVVYWGQNGGNAVENNDLSAYCTSAAGIDIIVLAFLYEYGNGITIPGGSIGQSCSISTSGEGAQCEELAAAIKKCQSNGVKIFISLGGSMGAYSLSSQQEAEIIGQNLWNAYGNTVGNVSRPFGAAFVNGWDFDIETSNGNQYYKYLIDKLRSNFASDPGNEYFISGAPQCPVPEPFMQDIITNAQFDYVWVQFYNNPGCSVNGAINYNAWRDNIAGTSSADAKIFIGIPASPDAATGEQSGAKYYLRPDALSQLVDQYRTDSAFGGTMLWSAGFSDKNHKSRCTYAQEAKNILTTGSPC</sequence>
<evidence type="ECO:0000256" key="3">
    <source>
        <dbReference type="SAM" id="SignalP"/>
    </source>
</evidence>
<evidence type="ECO:0000256" key="1">
    <source>
        <dbReference type="ARBA" id="ARBA00022801"/>
    </source>
</evidence>
<dbReference type="Proteomes" id="UP001147733">
    <property type="component" value="Unassembled WGS sequence"/>
</dbReference>
<dbReference type="GO" id="GO:0005576">
    <property type="term" value="C:extracellular region"/>
    <property type="evidence" value="ECO:0007669"/>
    <property type="project" value="TreeGrafter"/>
</dbReference>
<dbReference type="InterPro" id="IPR017853">
    <property type="entry name" value="GH"/>
</dbReference>
<gene>
    <name evidence="5" type="ORF">N7469_001921</name>
</gene>
<dbReference type="GO" id="GO:0005975">
    <property type="term" value="P:carbohydrate metabolic process"/>
    <property type="evidence" value="ECO:0007669"/>
    <property type="project" value="InterPro"/>
</dbReference>
<dbReference type="GeneID" id="81380008"/>
<feature type="signal peptide" evidence="3">
    <location>
        <begin position="1"/>
        <end position="25"/>
    </location>
</feature>
<dbReference type="PANTHER" id="PTHR45708">
    <property type="entry name" value="ENDOCHITINASE"/>
    <property type="match status" value="1"/>
</dbReference>
<comment type="caution">
    <text evidence="5">The sequence shown here is derived from an EMBL/GenBank/DDBJ whole genome shotgun (WGS) entry which is preliminary data.</text>
</comment>
<protein>
    <submittedName>
        <fullName evidence="5">Chitinase 2</fullName>
    </submittedName>
</protein>
<dbReference type="PROSITE" id="PS51910">
    <property type="entry name" value="GH18_2"/>
    <property type="match status" value="1"/>
</dbReference>
<keyword evidence="6" id="KW-1185">Reference proteome</keyword>
<dbReference type="GO" id="GO:0004568">
    <property type="term" value="F:chitinase activity"/>
    <property type="evidence" value="ECO:0007669"/>
    <property type="project" value="TreeGrafter"/>
</dbReference>
<dbReference type="Pfam" id="PF00704">
    <property type="entry name" value="Glyco_hydro_18"/>
    <property type="match status" value="1"/>
</dbReference>
<dbReference type="EMBL" id="JAPQKT010000002">
    <property type="protein sequence ID" value="KAJ5240330.1"/>
    <property type="molecule type" value="Genomic_DNA"/>
</dbReference>
<reference evidence="5" key="2">
    <citation type="journal article" date="2023" name="IMA Fungus">
        <title>Comparative genomic study of the Penicillium genus elucidates a diverse pangenome and 15 lateral gene transfer events.</title>
        <authorList>
            <person name="Petersen C."/>
            <person name="Sorensen T."/>
            <person name="Nielsen M.R."/>
            <person name="Sondergaard T.E."/>
            <person name="Sorensen J.L."/>
            <person name="Fitzpatrick D.A."/>
            <person name="Frisvad J.C."/>
            <person name="Nielsen K.L."/>
        </authorList>
    </citation>
    <scope>NUCLEOTIDE SEQUENCE</scope>
    <source>
        <strain evidence="5">IBT 23319</strain>
    </source>
</reference>
<accession>A0A9W9P9P8</accession>
<name>A0A9W9P9P8_PENCI</name>
<evidence type="ECO:0000256" key="2">
    <source>
        <dbReference type="ARBA" id="ARBA00023295"/>
    </source>
</evidence>
<reference evidence="5" key="1">
    <citation type="submission" date="2022-11" db="EMBL/GenBank/DDBJ databases">
        <authorList>
            <person name="Petersen C."/>
        </authorList>
    </citation>
    <scope>NUCLEOTIDE SEQUENCE</scope>
    <source>
        <strain evidence="5">IBT 23319</strain>
    </source>
</reference>
<dbReference type="SUPFAM" id="SSF51445">
    <property type="entry name" value="(Trans)glycosidases"/>
    <property type="match status" value="1"/>
</dbReference>
<dbReference type="OrthoDB" id="6020543at2759"/>
<dbReference type="InterPro" id="IPR050542">
    <property type="entry name" value="Glycosyl_Hydrlase18_Chitinase"/>
</dbReference>
<feature type="domain" description="GH18" evidence="4">
    <location>
        <begin position="33"/>
        <end position="331"/>
    </location>
</feature>
<dbReference type="Gene3D" id="3.20.20.80">
    <property type="entry name" value="Glycosidases"/>
    <property type="match status" value="1"/>
</dbReference>
<dbReference type="AlphaFoldDB" id="A0A9W9P9P8"/>
<keyword evidence="1" id="KW-0378">Hydrolase</keyword>
<dbReference type="RefSeq" id="XP_056503335.1">
    <property type="nucleotide sequence ID" value="XM_056640841.1"/>
</dbReference>
<evidence type="ECO:0000259" key="4">
    <source>
        <dbReference type="PROSITE" id="PS51910"/>
    </source>
</evidence>